<reference evidence="10 11" key="1">
    <citation type="submission" date="2020-07" db="EMBL/GenBank/DDBJ databases">
        <title>Thermogemmata thermophila gen. nov., sp. nov., a novel moderate thermophilic planctomycete from a Kamchatka hot spring.</title>
        <authorList>
            <person name="Elcheninov A.G."/>
            <person name="Podosokorskaya O.A."/>
            <person name="Kovaleva O.L."/>
            <person name="Novikov A."/>
            <person name="Bonch-Osmolovskaya E.A."/>
            <person name="Toshchakov S.V."/>
            <person name="Kublanov I.V."/>
        </authorList>
    </citation>
    <scope>NUCLEOTIDE SEQUENCE [LARGE SCALE GENOMIC DNA]</scope>
    <source>
        <strain evidence="10 11">2918</strain>
    </source>
</reference>
<feature type="transmembrane region" description="Helical" evidence="8">
    <location>
        <begin position="37"/>
        <end position="56"/>
    </location>
</feature>
<feature type="transmembrane region" description="Helical" evidence="8">
    <location>
        <begin position="366"/>
        <end position="385"/>
    </location>
</feature>
<keyword evidence="7 8" id="KW-0472">Membrane</keyword>
<keyword evidence="5 8" id="KW-0812">Transmembrane</keyword>
<keyword evidence="2" id="KW-1003">Cell membrane</keyword>
<name>A0A7V8VAV2_9BACT</name>
<dbReference type="GO" id="GO:0005886">
    <property type="term" value="C:plasma membrane"/>
    <property type="evidence" value="ECO:0007669"/>
    <property type="project" value="UniProtKB-SubCell"/>
</dbReference>
<dbReference type="RefSeq" id="WP_194536093.1">
    <property type="nucleotide sequence ID" value="NZ_JACEFB010000001.1"/>
</dbReference>
<sequence>MIRYNMQPVSLSSGAVAEVGGRLEMTAVRPLLKGKDYAALAVLLLIAIAVHLWLIHHTAVPARDSLGYARIALNLSDPQAGWQGAERRSRIEVIRTAEQPPGYPLVIWCVEKTLRGVSGGSLAERALQAAQYANGVAAVLCVIPLYLLGRMLFGFWVAAVGTLLFQVLPVPAHVTSDGVSEGLYLLFMSIALAAGVWGVRRPTVGRFLISGGAIGAAYLVRPEGVLLVLPLSLIILGTWRGRPLAYRLGWVAALTVGVAAFGLPYMLLIGKLTNKPTGKHLTNPFDDQLPPIWRGQPLSQGLGRHHGVCLWAEWWNPQQNDQSRRSLWAMQAVGKEMLKSLHYAVALLALLGVACQYRRLQWGEPGTLLLLAVASLYLGLLVYLAMRIGYVSERHTLLVTGLGCLFAATSLPALGRWLSIAPAIRHLVIWPHLMPTGLASMLVVTALPQTLQPLHAHREGHKHAGLWLAGQLHDQDWLVDPFCWAEWYAGRTLYRTTEYRGRPQRTWVVVEEGKVSPHSRLPQWEQAQELARHGQAVYQWPPQADADQPRVVVYRVDDARLVQRILAGGPR</sequence>
<dbReference type="Pfam" id="PF13231">
    <property type="entry name" value="PMT_2"/>
    <property type="match status" value="1"/>
</dbReference>
<feature type="transmembrane region" description="Helical" evidence="8">
    <location>
        <begin position="427"/>
        <end position="448"/>
    </location>
</feature>
<feature type="transmembrane region" description="Helical" evidence="8">
    <location>
        <begin position="153"/>
        <end position="170"/>
    </location>
</feature>
<feature type="transmembrane region" description="Helical" evidence="8">
    <location>
        <begin position="397"/>
        <end position="415"/>
    </location>
</feature>
<dbReference type="InterPro" id="IPR038731">
    <property type="entry name" value="RgtA/B/C-like"/>
</dbReference>
<feature type="domain" description="Glycosyltransferase RgtA/B/C/D-like" evidence="9">
    <location>
        <begin position="128"/>
        <end position="261"/>
    </location>
</feature>
<accession>A0A7V8VAV2</accession>
<keyword evidence="3" id="KW-0328">Glycosyltransferase</keyword>
<comment type="caution">
    <text evidence="10">The sequence shown here is derived from an EMBL/GenBank/DDBJ whole genome shotgun (WGS) entry which is preliminary data.</text>
</comment>
<dbReference type="PANTHER" id="PTHR33908">
    <property type="entry name" value="MANNOSYLTRANSFERASE YKCB-RELATED"/>
    <property type="match status" value="1"/>
</dbReference>
<dbReference type="PANTHER" id="PTHR33908:SF11">
    <property type="entry name" value="MEMBRANE PROTEIN"/>
    <property type="match status" value="1"/>
</dbReference>
<comment type="subcellular location">
    <subcellularLocation>
        <location evidence="1">Cell membrane</location>
        <topology evidence="1">Multi-pass membrane protein</topology>
    </subcellularLocation>
</comment>
<gene>
    <name evidence="10" type="ORF">H0921_00610</name>
</gene>
<evidence type="ECO:0000256" key="6">
    <source>
        <dbReference type="ARBA" id="ARBA00022989"/>
    </source>
</evidence>
<feature type="transmembrane region" description="Helical" evidence="8">
    <location>
        <begin position="248"/>
        <end position="269"/>
    </location>
</feature>
<evidence type="ECO:0000259" key="9">
    <source>
        <dbReference type="Pfam" id="PF13231"/>
    </source>
</evidence>
<keyword evidence="6 8" id="KW-1133">Transmembrane helix</keyword>
<proteinExistence type="predicted"/>
<keyword evidence="4 10" id="KW-0808">Transferase</keyword>
<feature type="transmembrane region" description="Helical" evidence="8">
    <location>
        <begin position="129"/>
        <end position="148"/>
    </location>
</feature>
<protein>
    <submittedName>
        <fullName evidence="10">Glycosyltransferase family 39 protein</fullName>
    </submittedName>
</protein>
<dbReference type="Proteomes" id="UP000542342">
    <property type="component" value="Unassembled WGS sequence"/>
</dbReference>
<dbReference type="AlphaFoldDB" id="A0A7V8VAV2"/>
<evidence type="ECO:0000313" key="11">
    <source>
        <dbReference type="Proteomes" id="UP000542342"/>
    </source>
</evidence>
<evidence type="ECO:0000256" key="2">
    <source>
        <dbReference type="ARBA" id="ARBA00022475"/>
    </source>
</evidence>
<evidence type="ECO:0000256" key="1">
    <source>
        <dbReference type="ARBA" id="ARBA00004651"/>
    </source>
</evidence>
<feature type="transmembrane region" description="Helical" evidence="8">
    <location>
        <begin position="211"/>
        <end position="236"/>
    </location>
</feature>
<dbReference type="GO" id="GO:0009103">
    <property type="term" value="P:lipopolysaccharide biosynthetic process"/>
    <property type="evidence" value="ECO:0007669"/>
    <property type="project" value="UniProtKB-ARBA"/>
</dbReference>
<evidence type="ECO:0000256" key="4">
    <source>
        <dbReference type="ARBA" id="ARBA00022679"/>
    </source>
</evidence>
<evidence type="ECO:0000256" key="8">
    <source>
        <dbReference type="SAM" id="Phobius"/>
    </source>
</evidence>
<evidence type="ECO:0000256" key="3">
    <source>
        <dbReference type="ARBA" id="ARBA00022676"/>
    </source>
</evidence>
<dbReference type="GO" id="GO:0016763">
    <property type="term" value="F:pentosyltransferase activity"/>
    <property type="evidence" value="ECO:0007669"/>
    <property type="project" value="TreeGrafter"/>
</dbReference>
<dbReference type="InterPro" id="IPR050297">
    <property type="entry name" value="LipidA_mod_glycosyltrf_83"/>
</dbReference>
<evidence type="ECO:0000256" key="5">
    <source>
        <dbReference type="ARBA" id="ARBA00022692"/>
    </source>
</evidence>
<evidence type="ECO:0000313" key="10">
    <source>
        <dbReference type="EMBL" id="MBA2224659.1"/>
    </source>
</evidence>
<evidence type="ECO:0000256" key="7">
    <source>
        <dbReference type="ARBA" id="ARBA00023136"/>
    </source>
</evidence>
<feature type="transmembrane region" description="Helical" evidence="8">
    <location>
        <begin position="182"/>
        <end position="199"/>
    </location>
</feature>
<dbReference type="EMBL" id="JACEFB010000001">
    <property type="protein sequence ID" value="MBA2224659.1"/>
    <property type="molecule type" value="Genomic_DNA"/>
</dbReference>
<organism evidence="10 11">
    <name type="scientific">Thermogemmata fonticola</name>
    <dbReference type="NCBI Taxonomy" id="2755323"/>
    <lineage>
        <taxon>Bacteria</taxon>
        <taxon>Pseudomonadati</taxon>
        <taxon>Planctomycetota</taxon>
        <taxon>Planctomycetia</taxon>
        <taxon>Gemmatales</taxon>
        <taxon>Gemmataceae</taxon>
        <taxon>Thermogemmata</taxon>
    </lineage>
</organism>
<keyword evidence="11" id="KW-1185">Reference proteome</keyword>